<name>A0AAN5VP69_CLODI</name>
<keyword evidence="1" id="KW-0812">Transmembrane</keyword>
<organism evidence="2 3">
    <name type="scientific">Clostridioides difficile</name>
    <name type="common">Peptoclostridium difficile</name>
    <dbReference type="NCBI Taxonomy" id="1496"/>
    <lineage>
        <taxon>Bacteria</taxon>
        <taxon>Bacillati</taxon>
        <taxon>Bacillota</taxon>
        <taxon>Clostridia</taxon>
        <taxon>Peptostreptococcales</taxon>
        <taxon>Peptostreptococcaceae</taxon>
        <taxon>Clostridioides</taxon>
    </lineage>
</organism>
<dbReference type="RefSeq" id="WP_014466336.1">
    <property type="nucleotide sequence ID" value="NZ_FUQT01000003.1"/>
</dbReference>
<evidence type="ECO:0000313" key="2">
    <source>
        <dbReference type="EMBL" id="HBH1543789.1"/>
    </source>
</evidence>
<gene>
    <name evidence="2" type="ORF">KRM00_003322</name>
</gene>
<feature type="transmembrane region" description="Helical" evidence="1">
    <location>
        <begin position="65"/>
        <end position="85"/>
    </location>
</feature>
<proteinExistence type="predicted"/>
<keyword evidence="1" id="KW-0472">Membrane</keyword>
<evidence type="ECO:0000256" key="1">
    <source>
        <dbReference type="SAM" id="Phobius"/>
    </source>
</evidence>
<sequence>MNNQLLIKTESYNTNKCSAFFEGLSQKKNNFLTKSTYKIKNFLTKEDGLVDRSKRAMAGEDGMELLQMVIIISVVLVIATAVFLLRDKIVAYFSRATGEVDKLQVK</sequence>
<evidence type="ECO:0000313" key="3">
    <source>
        <dbReference type="Proteomes" id="UP000878956"/>
    </source>
</evidence>
<dbReference type="AlphaFoldDB" id="A0AAN5VP69"/>
<reference evidence="2" key="2">
    <citation type="submission" date="2021-06" db="EMBL/GenBank/DDBJ databases">
        <authorList>
            <consortium name="NCBI Pathogen Detection Project"/>
        </authorList>
    </citation>
    <scope>NUCLEOTIDE SEQUENCE</scope>
    <source>
        <strain evidence="2">HN1000</strain>
    </source>
</reference>
<dbReference type="Proteomes" id="UP000878956">
    <property type="component" value="Unassembled WGS sequence"/>
</dbReference>
<keyword evidence="1" id="KW-1133">Transmembrane helix</keyword>
<dbReference type="EMBL" id="DAEPXK010000048">
    <property type="protein sequence ID" value="HBH1543789.1"/>
    <property type="molecule type" value="Genomic_DNA"/>
</dbReference>
<reference evidence="2" key="1">
    <citation type="journal article" date="2018" name="Genome Biol.">
        <title>SKESA: strategic k-mer extension for scrupulous assemblies.</title>
        <authorList>
            <person name="Souvorov A."/>
            <person name="Agarwala R."/>
            <person name="Lipman D.J."/>
        </authorList>
    </citation>
    <scope>NUCLEOTIDE SEQUENCE</scope>
    <source>
        <strain evidence="2">HN1000</strain>
    </source>
</reference>
<accession>A0AAN5VP69</accession>
<protein>
    <submittedName>
        <fullName evidence="2">Uncharacterized protein</fullName>
    </submittedName>
</protein>
<comment type="caution">
    <text evidence="2">The sequence shown here is derived from an EMBL/GenBank/DDBJ whole genome shotgun (WGS) entry which is preliminary data.</text>
</comment>